<evidence type="ECO:0000256" key="1">
    <source>
        <dbReference type="ARBA" id="ARBA00004651"/>
    </source>
</evidence>
<protein>
    <recommendedName>
        <fullName evidence="7">SSD domain-containing protein</fullName>
    </recommendedName>
</protein>
<organism evidence="8 9">
    <name type="scientific">Aromatoleum tolulyticum</name>
    <dbReference type="NCBI Taxonomy" id="34027"/>
    <lineage>
        <taxon>Bacteria</taxon>
        <taxon>Pseudomonadati</taxon>
        <taxon>Pseudomonadota</taxon>
        <taxon>Betaproteobacteria</taxon>
        <taxon>Rhodocyclales</taxon>
        <taxon>Rhodocyclaceae</taxon>
        <taxon>Aromatoleum</taxon>
    </lineage>
</organism>
<evidence type="ECO:0000259" key="7">
    <source>
        <dbReference type="PROSITE" id="PS50156"/>
    </source>
</evidence>
<dbReference type="InterPro" id="IPR000731">
    <property type="entry name" value="SSD"/>
</dbReference>
<dbReference type="PANTHER" id="PTHR33406">
    <property type="entry name" value="MEMBRANE PROTEIN MJ1562-RELATED"/>
    <property type="match status" value="1"/>
</dbReference>
<dbReference type="PANTHER" id="PTHR33406:SF10">
    <property type="entry name" value="SSD DOMAIN-CONTAINING PROTEIN"/>
    <property type="match status" value="1"/>
</dbReference>
<feature type="transmembrane region" description="Helical" evidence="6">
    <location>
        <begin position="274"/>
        <end position="295"/>
    </location>
</feature>
<proteinExistence type="predicted"/>
<dbReference type="OrthoDB" id="9176717at2"/>
<comment type="subcellular location">
    <subcellularLocation>
        <location evidence="1">Cell membrane</location>
        <topology evidence="1">Multi-pass membrane protein</topology>
    </subcellularLocation>
</comment>
<dbReference type="Pfam" id="PF03176">
    <property type="entry name" value="MMPL"/>
    <property type="match status" value="2"/>
</dbReference>
<dbReference type="InterPro" id="IPR004869">
    <property type="entry name" value="MMPL_dom"/>
</dbReference>
<feature type="transmembrane region" description="Helical" evidence="6">
    <location>
        <begin position="768"/>
        <end position="790"/>
    </location>
</feature>
<dbReference type="PROSITE" id="PS50156">
    <property type="entry name" value="SSD"/>
    <property type="match status" value="1"/>
</dbReference>
<dbReference type="STRING" id="34027.SAMN05421829_12217"/>
<feature type="domain" description="SSD" evidence="7">
    <location>
        <begin position="281"/>
        <end position="399"/>
    </location>
</feature>
<keyword evidence="2" id="KW-1003">Cell membrane</keyword>
<dbReference type="SUPFAM" id="SSF82866">
    <property type="entry name" value="Multidrug efflux transporter AcrB transmembrane domain"/>
    <property type="match status" value="2"/>
</dbReference>
<feature type="transmembrane region" description="Helical" evidence="6">
    <location>
        <begin position="668"/>
        <end position="690"/>
    </location>
</feature>
<feature type="transmembrane region" description="Helical" evidence="6">
    <location>
        <begin position="36"/>
        <end position="54"/>
    </location>
</feature>
<evidence type="ECO:0000256" key="6">
    <source>
        <dbReference type="SAM" id="Phobius"/>
    </source>
</evidence>
<dbReference type="AlphaFoldDB" id="A0A1N7C5X3"/>
<keyword evidence="5 6" id="KW-0472">Membrane</keyword>
<accession>A0A1N7C5X3</accession>
<reference evidence="9" key="1">
    <citation type="submission" date="2017-01" db="EMBL/GenBank/DDBJ databases">
        <authorList>
            <person name="Varghese N."/>
            <person name="Submissions S."/>
        </authorList>
    </citation>
    <scope>NUCLEOTIDE SEQUENCE [LARGE SCALE GENOMIC DNA]</scope>
    <source>
        <strain evidence="9">ATCC 51758</strain>
    </source>
</reference>
<dbReference type="EMBL" id="FTMD01000022">
    <property type="protein sequence ID" value="SIR58990.1"/>
    <property type="molecule type" value="Genomic_DNA"/>
</dbReference>
<dbReference type="Gene3D" id="1.20.1640.10">
    <property type="entry name" value="Multidrug efflux transporter AcrB transmembrane domain"/>
    <property type="match status" value="2"/>
</dbReference>
<feature type="transmembrane region" description="Helical" evidence="6">
    <location>
        <begin position="345"/>
        <end position="366"/>
    </location>
</feature>
<feature type="transmembrane region" description="Helical" evidence="6">
    <location>
        <begin position="439"/>
        <end position="459"/>
    </location>
</feature>
<dbReference type="RefSeq" id="WP_076604244.1">
    <property type="nucleotide sequence ID" value="NZ_FTMD01000022.1"/>
</dbReference>
<keyword evidence="4 6" id="KW-1133">Transmembrane helix</keyword>
<feature type="transmembrane region" description="Helical" evidence="6">
    <location>
        <begin position="742"/>
        <end position="762"/>
    </location>
</feature>
<dbReference type="GO" id="GO:0005886">
    <property type="term" value="C:plasma membrane"/>
    <property type="evidence" value="ECO:0007669"/>
    <property type="project" value="UniProtKB-SubCell"/>
</dbReference>
<keyword evidence="9" id="KW-1185">Reference proteome</keyword>
<evidence type="ECO:0000313" key="9">
    <source>
        <dbReference type="Proteomes" id="UP000186819"/>
    </source>
</evidence>
<dbReference type="InterPro" id="IPR050545">
    <property type="entry name" value="Mycobact_MmpL"/>
</dbReference>
<feature type="transmembrane region" description="Helical" evidence="6">
    <location>
        <begin position="378"/>
        <end position="402"/>
    </location>
</feature>
<evidence type="ECO:0000256" key="3">
    <source>
        <dbReference type="ARBA" id="ARBA00022692"/>
    </source>
</evidence>
<feature type="transmembrane region" description="Helical" evidence="6">
    <location>
        <begin position="301"/>
        <end position="318"/>
    </location>
</feature>
<gene>
    <name evidence="8" type="ORF">SAMN05421829_12217</name>
</gene>
<feature type="transmembrane region" description="Helical" evidence="6">
    <location>
        <begin position="248"/>
        <end position="267"/>
    </location>
</feature>
<dbReference type="Proteomes" id="UP000186819">
    <property type="component" value="Unassembled WGS sequence"/>
</dbReference>
<name>A0A1N7C5X3_9RHOO</name>
<evidence type="ECO:0000256" key="2">
    <source>
        <dbReference type="ARBA" id="ARBA00022475"/>
    </source>
</evidence>
<keyword evidence="3 6" id="KW-0812">Transmembrane</keyword>
<feature type="transmembrane region" description="Helical" evidence="6">
    <location>
        <begin position="645"/>
        <end position="661"/>
    </location>
</feature>
<evidence type="ECO:0000256" key="5">
    <source>
        <dbReference type="ARBA" id="ARBA00023136"/>
    </source>
</evidence>
<evidence type="ECO:0000256" key="4">
    <source>
        <dbReference type="ARBA" id="ARBA00022989"/>
    </source>
</evidence>
<feature type="transmembrane region" description="Helical" evidence="6">
    <location>
        <begin position="696"/>
        <end position="721"/>
    </location>
</feature>
<evidence type="ECO:0000313" key="8">
    <source>
        <dbReference type="EMBL" id="SIR58990.1"/>
    </source>
</evidence>
<sequence>MAAHYKSVEMAVISDPRNFDHQSGSFLERIIFNNRIVLILACLLLTAFLGYQASSLKVSASYDKMLPQGHPFVQNYLQNRDELRGLGDSVRIVVEAVDGDIFNADYLQQLAKINDEVFLLPGVDRPWMKSIFTPVVRWTEVTEEGFAGGPVLPHDYDGSPRTIEDLRINIARANVVGSLVANDYRSSMIVVPLRPLDAEGKPVDYKKLSDSLDDIRSRYASGDGAKVRVYVIGFAKLIGDLIAGLEKVALFFLIAVVIAVSIIYSYTRCIRSTVLVLGCSIMAVIWQLGLVSLFGYQLDPYSMLVPFLVVAIGVSHGAQKMNGIMQDIGRGTHRLVAARYTFRRLFLAGMTALLADVVGFAVLMIIDIPVIRELALTASIGVGVLIFTNLILIPVMLSFIGVTPAAAKRSLAVEQTANATPHGFDLVWRGLEKFTRRRWATGSLVVALVLGVAGFATSLRLQIGDLDPGAPELREDSRYNRDNAFITSNYGISSDVFAVMMKTPDDGCRSYETLVEIDRLDWALAQVPGVQRTASLAGTVRSYMAGMFEGSPKWATISDNQSLIDPQINNAVSWNSEFLNSNCSISTVLAYLADHKAATLDGVVQAATAFAERHGSAERQILLAAGNAGVDAVTNIVVREANRKMLFYVYAAVALLCLVTFRSWRAVIVALLPLVLTSVLAEALMVHLGIGIKVATLPVVALGVGIGIDYAIYLLSVQLVFQRSGHSVGEAYRRALATTGKVVALVGVTLAAGVVTWAWSPIKFQADMGILLTFMFMWNMLGALILVPALSHFLLRGESRAAPVADSSAVAASAVPSPLPHDRTAAATA</sequence>